<keyword evidence="3" id="KW-0804">Transcription</keyword>
<dbReference type="SMART" id="SM00342">
    <property type="entry name" value="HTH_ARAC"/>
    <property type="match status" value="1"/>
</dbReference>
<dbReference type="InterPro" id="IPR018060">
    <property type="entry name" value="HTH_AraC"/>
</dbReference>
<dbReference type="InterPro" id="IPR003313">
    <property type="entry name" value="AraC-bd"/>
</dbReference>
<keyword evidence="6" id="KW-1185">Reference proteome</keyword>
<evidence type="ECO:0000256" key="3">
    <source>
        <dbReference type="ARBA" id="ARBA00023163"/>
    </source>
</evidence>
<dbReference type="GO" id="GO:0003700">
    <property type="term" value="F:DNA-binding transcription factor activity"/>
    <property type="evidence" value="ECO:0007669"/>
    <property type="project" value="InterPro"/>
</dbReference>
<dbReference type="InterPro" id="IPR009057">
    <property type="entry name" value="Homeodomain-like_sf"/>
</dbReference>
<dbReference type="AlphaFoldDB" id="A0A2S1LUC6"/>
<dbReference type="Proteomes" id="UP000244677">
    <property type="component" value="Chromosome"/>
</dbReference>
<dbReference type="OrthoDB" id="9804543at2"/>
<dbReference type="PANTHER" id="PTHR11019:SF159">
    <property type="entry name" value="TRANSCRIPTIONAL REGULATOR-RELATED"/>
    <property type="match status" value="1"/>
</dbReference>
<evidence type="ECO:0000256" key="2">
    <source>
        <dbReference type="ARBA" id="ARBA00023125"/>
    </source>
</evidence>
<organism evidence="5 6">
    <name type="scientific">Flavobacterium kingsejongi</name>
    <dbReference type="NCBI Taxonomy" id="1678728"/>
    <lineage>
        <taxon>Bacteria</taxon>
        <taxon>Pseudomonadati</taxon>
        <taxon>Bacteroidota</taxon>
        <taxon>Flavobacteriia</taxon>
        <taxon>Flavobacteriales</taxon>
        <taxon>Flavobacteriaceae</taxon>
        <taxon>Flavobacterium</taxon>
    </lineage>
</organism>
<keyword evidence="1" id="KW-0805">Transcription regulation</keyword>
<dbReference type="PROSITE" id="PS01124">
    <property type="entry name" value="HTH_ARAC_FAMILY_2"/>
    <property type="match status" value="1"/>
</dbReference>
<dbReference type="InterPro" id="IPR011051">
    <property type="entry name" value="RmlC_Cupin_sf"/>
</dbReference>
<dbReference type="SUPFAM" id="SSF46689">
    <property type="entry name" value="Homeodomain-like"/>
    <property type="match status" value="1"/>
</dbReference>
<dbReference type="Pfam" id="PF02311">
    <property type="entry name" value="AraC_binding"/>
    <property type="match status" value="1"/>
</dbReference>
<dbReference type="Pfam" id="PF12833">
    <property type="entry name" value="HTH_18"/>
    <property type="match status" value="1"/>
</dbReference>
<sequence>MYSERPNVLVDRIEKEAYVWYEADWVHDTEEHSHQRGQLVYVEKGFQYLHILDRVYLLPQNHAAWIPPHLPHRTTAASPHIHLRTVFYHLTESDSFYQELRIFSVPPVLKEMILYASKWSTRTEYIIEEATFLKAILLELPHFFKHALALNIPVPQQEQLIAVCNYIMEHFDSDSTILDIAEKHNLSLRSLERLFKNETGITVSKYLQLVRIIKGVEFLSSGNYNVSEVAYKVGYKSIQAFSASFYALLQKRPNEFLG</sequence>
<evidence type="ECO:0000313" key="5">
    <source>
        <dbReference type="EMBL" id="AWG27353.1"/>
    </source>
</evidence>
<keyword evidence="2" id="KW-0238">DNA-binding</keyword>
<dbReference type="SUPFAM" id="SSF51182">
    <property type="entry name" value="RmlC-like cupins"/>
    <property type="match status" value="1"/>
</dbReference>
<gene>
    <name evidence="5" type="ORF">FK004_14635</name>
</gene>
<feature type="domain" description="HTH araC/xylS-type" evidence="4">
    <location>
        <begin position="161"/>
        <end position="258"/>
    </location>
</feature>
<dbReference type="PANTHER" id="PTHR11019">
    <property type="entry name" value="HTH-TYPE TRANSCRIPTIONAL REGULATOR NIMR"/>
    <property type="match status" value="1"/>
</dbReference>
<accession>A0A2S1LUC6</accession>
<evidence type="ECO:0000313" key="6">
    <source>
        <dbReference type="Proteomes" id="UP000244677"/>
    </source>
</evidence>
<reference evidence="5 6" key="1">
    <citation type="submission" date="2017-04" db="EMBL/GenBank/DDBJ databases">
        <title>Complete genome sequence of Flavobacterium kingsejong AJ004.</title>
        <authorList>
            <person name="Lee P.C."/>
        </authorList>
    </citation>
    <scope>NUCLEOTIDE SEQUENCE [LARGE SCALE GENOMIC DNA]</scope>
    <source>
        <strain evidence="5 6">AJ004</strain>
    </source>
</reference>
<dbReference type="Gene3D" id="2.60.120.10">
    <property type="entry name" value="Jelly Rolls"/>
    <property type="match status" value="1"/>
</dbReference>
<dbReference type="GO" id="GO:0043565">
    <property type="term" value="F:sequence-specific DNA binding"/>
    <property type="evidence" value="ECO:0007669"/>
    <property type="project" value="InterPro"/>
</dbReference>
<protein>
    <submittedName>
        <fullName evidence="5">AraC family transcriptional regulator</fullName>
    </submittedName>
</protein>
<evidence type="ECO:0000259" key="4">
    <source>
        <dbReference type="PROSITE" id="PS01124"/>
    </source>
</evidence>
<dbReference type="KEGG" id="fki:FK004_14635"/>
<dbReference type="RefSeq" id="WP_108738862.1">
    <property type="nucleotide sequence ID" value="NZ_CP020919.1"/>
</dbReference>
<name>A0A2S1LUC6_9FLAO</name>
<evidence type="ECO:0000256" key="1">
    <source>
        <dbReference type="ARBA" id="ARBA00023015"/>
    </source>
</evidence>
<dbReference type="Gene3D" id="1.10.10.60">
    <property type="entry name" value="Homeodomain-like"/>
    <property type="match status" value="2"/>
</dbReference>
<dbReference type="EMBL" id="CP020919">
    <property type="protein sequence ID" value="AWG27353.1"/>
    <property type="molecule type" value="Genomic_DNA"/>
</dbReference>
<dbReference type="InterPro" id="IPR014710">
    <property type="entry name" value="RmlC-like_jellyroll"/>
</dbReference>
<proteinExistence type="predicted"/>